<gene>
    <name evidence="2" type="ORF">CWI39_0757p0020</name>
</gene>
<evidence type="ECO:0000256" key="1">
    <source>
        <dbReference type="SAM" id="Phobius"/>
    </source>
</evidence>
<reference evidence="2 3" key="1">
    <citation type="submission" date="2017-12" db="EMBL/GenBank/DDBJ databases">
        <authorList>
            <person name="Pombert J.-F."/>
            <person name="Haag K.L."/>
            <person name="Ebert D."/>
        </authorList>
    </citation>
    <scope>NUCLEOTIDE SEQUENCE [LARGE SCALE GENOMIC DNA]</scope>
    <source>
        <strain evidence="2">IL-BN-2</strain>
    </source>
</reference>
<keyword evidence="1" id="KW-1133">Transmembrane helix</keyword>
<evidence type="ECO:0000313" key="3">
    <source>
        <dbReference type="Proteomes" id="UP000293045"/>
    </source>
</evidence>
<feature type="transmembrane region" description="Helical" evidence="1">
    <location>
        <begin position="12"/>
        <end position="36"/>
    </location>
</feature>
<protein>
    <submittedName>
        <fullName evidence="2">Uncharacterized protein</fullName>
    </submittedName>
</protein>
<keyword evidence="1" id="KW-0472">Membrane</keyword>
<dbReference type="AlphaFoldDB" id="A0A4Q9LBS8"/>
<dbReference type="EMBL" id="PIXR01000757">
    <property type="protein sequence ID" value="TBU04795.1"/>
    <property type="molecule type" value="Genomic_DNA"/>
</dbReference>
<keyword evidence="1" id="KW-0812">Transmembrane</keyword>
<comment type="caution">
    <text evidence="2">The sequence shown here is derived from an EMBL/GenBank/DDBJ whole genome shotgun (WGS) entry which is preliminary data.</text>
</comment>
<organism evidence="2 3">
    <name type="scientific">Hamiltosporidium magnivora</name>
    <dbReference type="NCBI Taxonomy" id="148818"/>
    <lineage>
        <taxon>Eukaryota</taxon>
        <taxon>Fungi</taxon>
        <taxon>Fungi incertae sedis</taxon>
        <taxon>Microsporidia</taxon>
        <taxon>Dubosqiidae</taxon>
        <taxon>Hamiltosporidium</taxon>
    </lineage>
</organism>
<accession>A0A4Q9LBS8</accession>
<sequence>MLFLICFRKNKKIFYISIFILVCIILTIFGFIYYLANCVQVCLEHTNFIQNLKNGNNMLDTKFNFQNNSVFDLSISDISIEYKNNVESEDVYIFNEQNNKKLFIEIKIPSKATLEKRIQFIIERTIDKNELKRSKIIVAIKKWKKTVLKISIPLEEINLIKKICFF</sequence>
<dbReference type="VEuPathDB" id="MicrosporidiaDB:CWI39_0757p0020"/>
<dbReference type="VEuPathDB" id="MicrosporidiaDB:CWI36_0337p0050"/>
<proteinExistence type="predicted"/>
<evidence type="ECO:0000313" key="2">
    <source>
        <dbReference type="EMBL" id="TBU04795.1"/>
    </source>
</evidence>
<dbReference type="Proteomes" id="UP000293045">
    <property type="component" value="Unassembled WGS sequence"/>
</dbReference>
<name>A0A4Q9LBS8_9MICR</name>